<comment type="caution">
    <text evidence="1">The sequence shown here is derived from an EMBL/GenBank/DDBJ whole genome shotgun (WGS) entry which is preliminary data.</text>
</comment>
<name>A0A8K0L9E4_9PEZI</name>
<accession>A0A8K0L9E4</accession>
<dbReference type="EMBL" id="JAESVG020000004">
    <property type="protein sequence ID" value="KAG8628118.1"/>
    <property type="molecule type" value="Genomic_DNA"/>
</dbReference>
<dbReference type="OrthoDB" id="10331865at2759"/>
<protein>
    <submittedName>
        <fullName evidence="1">Uncharacterized protein</fullName>
    </submittedName>
</protein>
<reference evidence="1" key="1">
    <citation type="submission" date="2021-07" db="EMBL/GenBank/DDBJ databases">
        <title>Elsinoe batatas strain:CRI-CJ2 Genome sequencing and assembly.</title>
        <authorList>
            <person name="Huang L."/>
        </authorList>
    </citation>
    <scope>NUCLEOTIDE SEQUENCE</scope>
    <source>
        <strain evidence="1">CRI-CJ2</strain>
    </source>
</reference>
<keyword evidence="2" id="KW-1185">Reference proteome</keyword>
<proteinExistence type="predicted"/>
<dbReference type="AlphaFoldDB" id="A0A8K0L9E4"/>
<dbReference type="Proteomes" id="UP000809789">
    <property type="component" value="Unassembled WGS sequence"/>
</dbReference>
<organism evidence="1 2">
    <name type="scientific">Elsinoe batatas</name>
    <dbReference type="NCBI Taxonomy" id="2601811"/>
    <lineage>
        <taxon>Eukaryota</taxon>
        <taxon>Fungi</taxon>
        <taxon>Dikarya</taxon>
        <taxon>Ascomycota</taxon>
        <taxon>Pezizomycotina</taxon>
        <taxon>Dothideomycetes</taxon>
        <taxon>Dothideomycetidae</taxon>
        <taxon>Myriangiales</taxon>
        <taxon>Elsinoaceae</taxon>
        <taxon>Elsinoe</taxon>
    </lineage>
</organism>
<evidence type="ECO:0000313" key="2">
    <source>
        <dbReference type="Proteomes" id="UP000809789"/>
    </source>
</evidence>
<evidence type="ECO:0000313" key="1">
    <source>
        <dbReference type="EMBL" id="KAG8628118.1"/>
    </source>
</evidence>
<gene>
    <name evidence="1" type="ORF">KVT40_003991</name>
</gene>
<sequence>MQYQYHHVAPWSTKDAGPVGVMNATLIRRLGSWAIGGQSDTVSTTGTEMSWPAPVDQRQRASLTLSAVLLQGSFNGSRCGSRSPNAMPCDPQTALMYFYHRWHGIFIYQAIATGGSPPFQTIWHKGYAPPFRRPKTDRMGMSGDRCRIADL</sequence>